<keyword evidence="8 9" id="KW-0472">Membrane</keyword>
<dbReference type="PANTHER" id="PTHR30614">
    <property type="entry name" value="MEMBRANE COMPONENT OF AMINO ACID ABC TRANSPORTER"/>
    <property type="match status" value="1"/>
</dbReference>
<sequence>MTTLTDPPKESFRLSMLLYDTRYRSTTIQVVALLGFMLGAAWLINNVIVNLAAAGKTFNYGFLKEASGYDINQKLIAYNSQSSHMRAAVVGLMNTLLVAVMGCIAATILGVIIGVLRLSKNWVISRLAAVYVETLRNVPVLLWIVLIMAATSHQLPAPKDFRGDNPAATMKVFDSIAVTNRGVYLPEPLFSKGLGDLPVFPDKESKACQAFYNPDGTPATAKLAKFCGTFQISIDLMAILAVLIAGLITSKLIKTRADQIQKDTGVRPVTWYWRLAVVFLPTLAVLYILGFYLGYPELKGFNFKGGIHMRSSLLALWVALSLYTAAFIAEIVRAGIMAISKGQSEAAAALGLRQNRIMSLIVLPQALRVIVPPLISQYLNLTKNSSLAIAVGYMDITGTLGGITLNQTGRELETVLLLMLIYLIISLTVSSVMNYYNERTKLKER</sequence>
<dbReference type="Pfam" id="PF00528">
    <property type="entry name" value="BPD_transp_1"/>
    <property type="match status" value="1"/>
</dbReference>
<proteinExistence type="inferred from homology"/>
<dbReference type="Gene3D" id="1.10.3720.10">
    <property type="entry name" value="MetI-like"/>
    <property type="match status" value="2"/>
</dbReference>
<dbReference type="InterPro" id="IPR035906">
    <property type="entry name" value="MetI-like_sf"/>
</dbReference>
<keyword evidence="3 9" id="KW-0813">Transport</keyword>
<evidence type="ECO:0000313" key="11">
    <source>
        <dbReference type="EMBL" id="AXX96592.1"/>
    </source>
</evidence>
<dbReference type="InterPro" id="IPR043429">
    <property type="entry name" value="ArtM/GltK/GlnP/TcyL/YhdX-like"/>
</dbReference>
<evidence type="ECO:0000256" key="3">
    <source>
        <dbReference type="ARBA" id="ARBA00022448"/>
    </source>
</evidence>
<keyword evidence="4" id="KW-1003">Cell membrane</keyword>
<comment type="similarity">
    <text evidence="2">Belongs to the binding-protein-dependent transport system permease family. HisMQ subfamily.</text>
</comment>
<evidence type="ECO:0000256" key="8">
    <source>
        <dbReference type="ARBA" id="ARBA00023136"/>
    </source>
</evidence>
<keyword evidence="5 9" id="KW-0812">Transmembrane</keyword>
<dbReference type="EMBL" id="CP032125">
    <property type="protein sequence ID" value="AXX96592.1"/>
    <property type="molecule type" value="Genomic_DNA"/>
</dbReference>
<feature type="transmembrane region" description="Helical" evidence="9">
    <location>
        <begin position="92"/>
        <end position="116"/>
    </location>
</feature>
<organism evidence="11 12">
    <name type="scientific">Profundibacter amoris</name>
    <dbReference type="NCBI Taxonomy" id="2171755"/>
    <lineage>
        <taxon>Bacteria</taxon>
        <taxon>Pseudomonadati</taxon>
        <taxon>Pseudomonadota</taxon>
        <taxon>Alphaproteobacteria</taxon>
        <taxon>Rhodobacterales</taxon>
        <taxon>Paracoccaceae</taxon>
        <taxon>Profundibacter</taxon>
    </lineage>
</organism>
<evidence type="ECO:0000256" key="5">
    <source>
        <dbReference type="ARBA" id="ARBA00022692"/>
    </source>
</evidence>
<feature type="transmembrane region" description="Helical" evidence="9">
    <location>
        <begin position="314"/>
        <end position="336"/>
    </location>
</feature>
<evidence type="ECO:0000259" key="10">
    <source>
        <dbReference type="PROSITE" id="PS50928"/>
    </source>
</evidence>
<evidence type="ECO:0000256" key="2">
    <source>
        <dbReference type="ARBA" id="ARBA00010072"/>
    </source>
</evidence>
<reference evidence="11 12" key="1">
    <citation type="submission" date="2018-09" db="EMBL/GenBank/DDBJ databases">
        <title>Profundibacter amoris BAR1 gen. nov., sp. nov., a new member of the Roseobacter clade isolated at Lokis Castle Vent Field on the Arctic Mid-Oceanic Ridge.</title>
        <authorList>
            <person name="Le Moine Bauer S."/>
            <person name="Sjoeberg A.G."/>
            <person name="L'Haridon S."/>
            <person name="Stokke R."/>
            <person name="Roalkvam I."/>
            <person name="Steen I.H."/>
            <person name="Dahle H."/>
        </authorList>
    </citation>
    <scope>NUCLEOTIDE SEQUENCE [LARGE SCALE GENOMIC DNA]</scope>
    <source>
        <strain evidence="11 12">BAR1</strain>
    </source>
</reference>
<evidence type="ECO:0000256" key="7">
    <source>
        <dbReference type="ARBA" id="ARBA00022989"/>
    </source>
</evidence>
<dbReference type="PANTHER" id="PTHR30614:SF37">
    <property type="entry name" value="AMINO-ACID ABC TRANSPORTER PERMEASE PROTEIN YHDX-RELATED"/>
    <property type="match status" value="1"/>
</dbReference>
<evidence type="ECO:0000313" key="12">
    <source>
        <dbReference type="Proteomes" id="UP000261704"/>
    </source>
</evidence>
<dbReference type="InterPro" id="IPR010065">
    <property type="entry name" value="AA_ABC_transptr_permease_3TM"/>
</dbReference>
<feature type="transmembrane region" description="Helical" evidence="9">
    <location>
        <begin position="230"/>
        <end position="250"/>
    </location>
</feature>
<dbReference type="KEGG" id="pamo:BAR1_00745"/>
<feature type="domain" description="ABC transmembrane type-1" evidence="10">
    <location>
        <begin position="92"/>
        <end position="433"/>
    </location>
</feature>
<protein>
    <submittedName>
        <fullName evidence="11">ABC transporter permease subunit</fullName>
    </submittedName>
</protein>
<dbReference type="OrthoDB" id="9808531at2"/>
<feature type="transmembrane region" description="Helical" evidence="9">
    <location>
        <begin position="30"/>
        <end position="53"/>
    </location>
</feature>
<comment type="subcellular location">
    <subcellularLocation>
        <location evidence="1">Cell inner membrane</location>
        <topology evidence="1">Multi-pass membrane protein</topology>
    </subcellularLocation>
    <subcellularLocation>
        <location evidence="9">Cell membrane</location>
        <topology evidence="9">Multi-pass membrane protein</topology>
    </subcellularLocation>
</comment>
<dbReference type="InterPro" id="IPR000515">
    <property type="entry name" value="MetI-like"/>
</dbReference>
<feature type="transmembrane region" description="Helical" evidence="9">
    <location>
        <begin position="415"/>
        <end position="436"/>
    </location>
</feature>
<gene>
    <name evidence="11" type="ORF">BAR1_00745</name>
</gene>
<dbReference type="Proteomes" id="UP000261704">
    <property type="component" value="Chromosome"/>
</dbReference>
<evidence type="ECO:0000256" key="1">
    <source>
        <dbReference type="ARBA" id="ARBA00004429"/>
    </source>
</evidence>
<dbReference type="SUPFAM" id="SSF161098">
    <property type="entry name" value="MetI-like"/>
    <property type="match status" value="2"/>
</dbReference>
<keyword evidence="6" id="KW-0029">Amino-acid transport</keyword>
<keyword evidence="12" id="KW-1185">Reference proteome</keyword>
<dbReference type="NCBIfam" id="TIGR01726">
    <property type="entry name" value="HEQRo_perm_3TM"/>
    <property type="match status" value="1"/>
</dbReference>
<dbReference type="PROSITE" id="PS50928">
    <property type="entry name" value="ABC_TM1"/>
    <property type="match status" value="1"/>
</dbReference>
<dbReference type="AlphaFoldDB" id="A0A347UCL4"/>
<dbReference type="GO" id="GO:0006865">
    <property type="term" value="P:amino acid transport"/>
    <property type="evidence" value="ECO:0007669"/>
    <property type="project" value="UniProtKB-KW"/>
</dbReference>
<evidence type="ECO:0000256" key="9">
    <source>
        <dbReference type="RuleBase" id="RU363032"/>
    </source>
</evidence>
<accession>A0A347UCL4</accession>
<keyword evidence="7 9" id="KW-1133">Transmembrane helix</keyword>
<dbReference type="GO" id="GO:0022857">
    <property type="term" value="F:transmembrane transporter activity"/>
    <property type="evidence" value="ECO:0007669"/>
    <property type="project" value="InterPro"/>
</dbReference>
<dbReference type="RefSeq" id="WP_118941250.1">
    <property type="nucleotide sequence ID" value="NZ_CP032125.1"/>
</dbReference>
<evidence type="ECO:0000256" key="6">
    <source>
        <dbReference type="ARBA" id="ARBA00022970"/>
    </source>
</evidence>
<dbReference type="GO" id="GO:0043190">
    <property type="term" value="C:ATP-binding cassette (ABC) transporter complex"/>
    <property type="evidence" value="ECO:0007669"/>
    <property type="project" value="InterPro"/>
</dbReference>
<dbReference type="CDD" id="cd06261">
    <property type="entry name" value="TM_PBP2"/>
    <property type="match status" value="2"/>
</dbReference>
<feature type="transmembrane region" description="Helical" evidence="9">
    <location>
        <begin position="271"/>
        <end position="294"/>
    </location>
</feature>
<feature type="transmembrane region" description="Helical" evidence="9">
    <location>
        <begin position="128"/>
        <end position="150"/>
    </location>
</feature>
<name>A0A347UCL4_9RHOB</name>
<evidence type="ECO:0000256" key="4">
    <source>
        <dbReference type="ARBA" id="ARBA00022475"/>
    </source>
</evidence>